<keyword evidence="5" id="KW-1185">Reference proteome</keyword>
<proteinExistence type="predicted"/>
<dbReference type="PaxDb" id="3880-AES87996"/>
<reference evidence="4" key="3">
    <citation type="submission" date="2015-04" db="UniProtKB">
        <authorList>
            <consortium name="EnsemblPlants"/>
        </authorList>
    </citation>
    <scope>IDENTIFICATION</scope>
    <source>
        <strain evidence="4">cv. Jemalong A17</strain>
    </source>
</reference>
<protein>
    <submittedName>
        <fullName evidence="3">Wall-associated receptor kinase-like protein</fullName>
    </submittedName>
</protein>
<dbReference type="EnsemblPlants" id="AES87996">
    <property type="protein sequence ID" value="AES87996"/>
    <property type="gene ID" value="MTR_4g039800"/>
</dbReference>
<dbReference type="GO" id="GO:0016301">
    <property type="term" value="F:kinase activity"/>
    <property type="evidence" value="ECO:0007669"/>
    <property type="project" value="UniProtKB-KW"/>
</dbReference>
<dbReference type="Gene3D" id="1.10.510.10">
    <property type="entry name" value="Transferase(Phosphotransferase) domain 1"/>
    <property type="match status" value="2"/>
</dbReference>
<dbReference type="Proteomes" id="UP000002051">
    <property type="component" value="Chromosome 4"/>
</dbReference>
<accession>G7JUM0</accession>
<dbReference type="SUPFAM" id="SSF56112">
    <property type="entry name" value="Protein kinase-like (PK-like)"/>
    <property type="match status" value="1"/>
</dbReference>
<keyword evidence="3" id="KW-0675">Receptor</keyword>
<dbReference type="GO" id="GO:0005524">
    <property type="term" value="F:ATP binding"/>
    <property type="evidence" value="ECO:0007669"/>
    <property type="project" value="UniProtKB-KW"/>
</dbReference>
<dbReference type="eggNOG" id="ENOG502QQPF">
    <property type="taxonomic scope" value="Eukaryota"/>
</dbReference>
<evidence type="ECO:0000256" key="1">
    <source>
        <dbReference type="ARBA" id="ARBA00022741"/>
    </source>
</evidence>
<dbReference type="EMBL" id="CM001220">
    <property type="protein sequence ID" value="AES87996.1"/>
    <property type="molecule type" value="Genomic_DNA"/>
</dbReference>
<reference evidence="3 5" key="1">
    <citation type="journal article" date="2011" name="Nature">
        <title>The Medicago genome provides insight into the evolution of rhizobial symbioses.</title>
        <authorList>
            <person name="Young N.D."/>
            <person name="Debelle F."/>
            <person name="Oldroyd G.E."/>
            <person name="Geurts R."/>
            <person name="Cannon S.B."/>
            <person name="Udvardi M.K."/>
            <person name="Benedito V.A."/>
            <person name="Mayer K.F."/>
            <person name="Gouzy J."/>
            <person name="Schoof H."/>
            <person name="Van de Peer Y."/>
            <person name="Proost S."/>
            <person name="Cook D.R."/>
            <person name="Meyers B.C."/>
            <person name="Spannagl M."/>
            <person name="Cheung F."/>
            <person name="De Mita S."/>
            <person name="Krishnakumar V."/>
            <person name="Gundlach H."/>
            <person name="Zhou S."/>
            <person name="Mudge J."/>
            <person name="Bharti A.K."/>
            <person name="Murray J.D."/>
            <person name="Naoumkina M.A."/>
            <person name="Rosen B."/>
            <person name="Silverstein K.A."/>
            <person name="Tang H."/>
            <person name="Rombauts S."/>
            <person name="Zhao P.X."/>
            <person name="Zhou P."/>
            <person name="Barbe V."/>
            <person name="Bardou P."/>
            <person name="Bechner M."/>
            <person name="Bellec A."/>
            <person name="Berger A."/>
            <person name="Berges H."/>
            <person name="Bidwell S."/>
            <person name="Bisseling T."/>
            <person name="Choisne N."/>
            <person name="Couloux A."/>
            <person name="Denny R."/>
            <person name="Deshpande S."/>
            <person name="Dai X."/>
            <person name="Doyle J.J."/>
            <person name="Dudez A.M."/>
            <person name="Farmer A.D."/>
            <person name="Fouteau S."/>
            <person name="Franken C."/>
            <person name="Gibelin C."/>
            <person name="Gish J."/>
            <person name="Goldstein S."/>
            <person name="Gonzalez A.J."/>
            <person name="Green P.J."/>
            <person name="Hallab A."/>
            <person name="Hartog M."/>
            <person name="Hua A."/>
            <person name="Humphray S.J."/>
            <person name="Jeong D.H."/>
            <person name="Jing Y."/>
            <person name="Jocker A."/>
            <person name="Kenton S.M."/>
            <person name="Kim D.J."/>
            <person name="Klee K."/>
            <person name="Lai H."/>
            <person name="Lang C."/>
            <person name="Lin S."/>
            <person name="Macmil S.L."/>
            <person name="Magdelenat G."/>
            <person name="Matthews L."/>
            <person name="McCorrison J."/>
            <person name="Monaghan E.L."/>
            <person name="Mun J.H."/>
            <person name="Najar F.Z."/>
            <person name="Nicholson C."/>
            <person name="Noirot C."/>
            <person name="O'Bleness M."/>
            <person name="Paule C.R."/>
            <person name="Poulain J."/>
            <person name="Prion F."/>
            <person name="Qin B."/>
            <person name="Qu C."/>
            <person name="Retzel E.F."/>
            <person name="Riddle C."/>
            <person name="Sallet E."/>
            <person name="Samain S."/>
            <person name="Samson N."/>
            <person name="Sanders I."/>
            <person name="Saurat O."/>
            <person name="Scarpelli C."/>
            <person name="Schiex T."/>
            <person name="Segurens B."/>
            <person name="Severin A.J."/>
            <person name="Sherrier D.J."/>
            <person name="Shi R."/>
            <person name="Sims S."/>
            <person name="Singer S.R."/>
            <person name="Sinharoy S."/>
            <person name="Sterck L."/>
            <person name="Viollet A."/>
            <person name="Wang B.B."/>
            <person name="Wang K."/>
            <person name="Wang M."/>
            <person name="Wang X."/>
            <person name="Warfsmann J."/>
            <person name="Weissenbach J."/>
            <person name="White D.D."/>
            <person name="White J.D."/>
            <person name="Wiley G.B."/>
            <person name="Wincker P."/>
            <person name="Xing Y."/>
            <person name="Yang L."/>
            <person name="Yao Z."/>
            <person name="Ying F."/>
            <person name="Zhai J."/>
            <person name="Zhou L."/>
            <person name="Zuber A."/>
            <person name="Denarie J."/>
            <person name="Dixon R.A."/>
            <person name="May G.D."/>
            <person name="Schwartz D.C."/>
            <person name="Rogers J."/>
            <person name="Quetier F."/>
            <person name="Town C.D."/>
            <person name="Roe B.A."/>
        </authorList>
    </citation>
    <scope>NUCLEOTIDE SEQUENCE [LARGE SCALE GENOMIC DNA]</scope>
    <source>
        <strain evidence="3">A17</strain>
        <strain evidence="4 5">cv. Jemalong A17</strain>
    </source>
</reference>
<dbReference type="PANTHER" id="PTHR27005:SF511">
    <property type="entry name" value="WALL-ASSOCIATED RECEPTOR KINASE 1-RELATED"/>
    <property type="match status" value="1"/>
</dbReference>
<evidence type="ECO:0000313" key="4">
    <source>
        <dbReference type="EnsemblPlants" id="AES87996"/>
    </source>
</evidence>
<evidence type="ECO:0000313" key="3">
    <source>
        <dbReference type="EMBL" id="AES87996.1"/>
    </source>
</evidence>
<evidence type="ECO:0000313" key="5">
    <source>
        <dbReference type="Proteomes" id="UP000002051"/>
    </source>
</evidence>
<keyword evidence="3" id="KW-0418">Kinase</keyword>
<dbReference type="HOGENOM" id="CLU_1534800_0_0_1"/>
<dbReference type="InterPro" id="IPR045274">
    <property type="entry name" value="WAK-like"/>
</dbReference>
<keyword evidence="2" id="KW-0067">ATP-binding</keyword>
<dbReference type="InterPro" id="IPR011009">
    <property type="entry name" value="Kinase-like_dom_sf"/>
</dbReference>
<reference evidence="3 5" key="2">
    <citation type="journal article" date="2014" name="BMC Genomics">
        <title>An improved genome release (version Mt4.0) for the model legume Medicago truncatula.</title>
        <authorList>
            <person name="Tang H."/>
            <person name="Krishnakumar V."/>
            <person name="Bidwell S."/>
            <person name="Rosen B."/>
            <person name="Chan A."/>
            <person name="Zhou S."/>
            <person name="Gentzbittel L."/>
            <person name="Childs K.L."/>
            <person name="Yandell M."/>
            <person name="Gundlach H."/>
            <person name="Mayer K.F."/>
            <person name="Schwartz D.C."/>
            <person name="Town C.D."/>
        </authorList>
    </citation>
    <scope>GENOME REANNOTATION</scope>
    <source>
        <strain evidence="4 5">cv. Jemalong A17</strain>
    </source>
</reference>
<keyword evidence="3" id="KW-0808">Transferase</keyword>
<keyword evidence="1" id="KW-0547">Nucleotide-binding</keyword>
<dbReference type="OMA" id="QWAKEFI"/>
<dbReference type="GO" id="GO:0005886">
    <property type="term" value="C:plasma membrane"/>
    <property type="evidence" value="ECO:0000318"/>
    <property type="project" value="GO_Central"/>
</dbReference>
<gene>
    <name evidence="3" type="ordered locus">MTR_4g039800</name>
</gene>
<dbReference type="PANTHER" id="PTHR27005">
    <property type="entry name" value="WALL-ASSOCIATED RECEPTOR KINASE-LIKE 21"/>
    <property type="match status" value="1"/>
</dbReference>
<sequence>MTSSLFRSGLSSGALLSSGAVLLQKLVVLSQINHINVVNLLGCFLRDRSSLVYEFIKYTNILLDHNLTAKVYKYTNILLDHNLTAKVFDFRASRIVPLDHSQITTLLQGTLRYLDAEYLQTSVLIEKSVVYSFTIIAELLTKRKHYLFAMYFVSSMKEDCLLHIMDNSDAEMLRI</sequence>
<dbReference type="AlphaFoldDB" id="G7JUM0"/>
<evidence type="ECO:0000256" key="2">
    <source>
        <dbReference type="ARBA" id="ARBA00022840"/>
    </source>
</evidence>
<dbReference type="GO" id="GO:0007166">
    <property type="term" value="P:cell surface receptor signaling pathway"/>
    <property type="evidence" value="ECO:0000318"/>
    <property type="project" value="GO_Central"/>
</dbReference>
<organism evidence="3 5">
    <name type="scientific">Medicago truncatula</name>
    <name type="common">Barrel medic</name>
    <name type="synonym">Medicago tribuloides</name>
    <dbReference type="NCBI Taxonomy" id="3880"/>
    <lineage>
        <taxon>Eukaryota</taxon>
        <taxon>Viridiplantae</taxon>
        <taxon>Streptophyta</taxon>
        <taxon>Embryophyta</taxon>
        <taxon>Tracheophyta</taxon>
        <taxon>Spermatophyta</taxon>
        <taxon>Magnoliopsida</taxon>
        <taxon>eudicotyledons</taxon>
        <taxon>Gunneridae</taxon>
        <taxon>Pentapetalae</taxon>
        <taxon>rosids</taxon>
        <taxon>fabids</taxon>
        <taxon>Fabales</taxon>
        <taxon>Fabaceae</taxon>
        <taxon>Papilionoideae</taxon>
        <taxon>50 kb inversion clade</taxon>
        <taxon>NPAAA clade</taxon>
        <taxon>Hologalegina</taxon>
        <taxon>IRL clade</taxon>
        <taxon>Trifolieae</taxon>
        <taxon>Medicago</taxon>
    </lineage>
</organism>
<name>G7JUM0_MEDTR</name>